<name>A0A975GTL8_9BACT</name>
<evidence type="ECO:0000313" key="2">
    <source>
        <dbReference type="Proteomes" id="UP000663722"/>
    </source>
</evidence>
<reference evidence="1" key="1">
    <citation type="journal article" date="2021" name="Microb. Physiol.">
        <title>Proteogenomic Insights into the Physiology of Marine, Sulfate-Reducing, Filamentous Desulfonema limicola and Desulfonema magnum.</title>
        <authorList>
            <person name="Schnaars V."/>
            <person name="Wohlbrand L."/>
            <person name="Scheve S."/>
            <person name="Hinrichs C."/>
            <person name="Reinhardt R."/>
            <person name="Rabus R."/>
        </authorList>
    </citation>
    <scope>NUCLEOTIDE SEQUENCE</scope>
    <source>
        <strain evidence="1">4be13</strain>
    </source>
</reference>
<dbReference type="AlphaFoldDB" id="A0A975GTL8"/>
<protein>
    <submittedName>
        <fullName evidence="1">Uncharacterized protein</fullName>
    </submittedName>
</protein>
<dbReference type="Proteomes" id="UP000663722">
    <property type="component" value="Chromosome"/>
</dbReference>
<evidence type="ECO:0000313" key="1">
    <source>
        <dbReference type="EMBL" id="QTA93117.1"/>
    </source>
</evidence>
<dbReference type="EMBL" id="CP061800">
    <property type="protein sequence ID" value="QTA93117.1"/>
    <property type="molecule type" value="Genomic_DNA"/>
</dbReference>
<organism evidence="1 2">
    <name type="scientific">Desulfonema magnum</name>
    <dbReference type="NCBI Taxonomy" id="45655"/>
    <lineage>
        <taxon>Bacteria</taxon>
        <taxon>Pseudomonadati</taxon>
        <taxon>Thermodesulfobacteriota</taxon>
        <taxon>Desulfobacteria</taxon>
        <taxon>Desulfobacterales</taxon>
        <taxon>Desulfococcaceae</taxon>
        <taxon>Desulfonema</taxon>
    </lineage>
</organism>
<keyword evidence="2" id="KW-1185">Reference proteome</keyword>
<accession>A0A975GTL8</accession>
<gene>
    <name evidence="1" type="ORF">dnm_092140</name>
</gene>
<sequence>MPLISLLFLLICHYYLFFRVSERPLPKESSRGNISENIF</sequence>
<dbReference type="KEGG" id="dmm:dnm_092140"/>
<proteinExistence type="predicted"/>